<dbReference type="Gene3D" id="3.40.50.150">
    <property type="entry name" value="Vaccinia Virus protein VP39"/>
    <property type="match status" value="1"/>
</dbReference>
<evidence type="ECO:0000256" key="9">
    <source>
        <dbReference type="ARBA" id="ARBA00030757"/>
    </source>
</evidence>
<dbReference type="InterPro" id="IPR000682">
    <property type="entry name" value="PCMT"/>
</dbReference>
<accession>A0A2P4US34</accession>
<evidence type="ECO:0000256" key="7">
    <source>
        <dbReference type="ARBA" id="ARBA00022679"/>
    </source>
</evidence>
<evidence type="ECO:0000256" key="8">
    <source>
        <dbReference type="ARBA" id="ARBA00022691"/>
    </source>
</evidence>
<keyword evidence="7 12" id="KW-0808">Transferase</keyword>
<evidence type="ECO:0000256" key="3">
    <source>
        <dbReference type="ARBA" id="ARBA00011890"/>
    </source>
</evidence>
<dbReference type="RefSeq" id="WP_103562626.1">
    <property type="nucleotide sequence ID" value="NZ_MTBP01000001.1"/>
</dbReference>
<dbReference type="InterPro" id="IPR029063">
    <property type="entry name" value="SAM-dependent_MTases_sf"/>
</dbReference>
<evidence type="ECO:0000256" key="2">
    <source>
        <dbReference type="ARBA" id="ARBA00005369"/>
    </source>
</evidence>
<comment type="caution">
    <text evidence="12">The sequence shown here is derived from an EMBL/GenBank/DDBJ whole genome shotgun (WGS) entry which is preliminary data.</text>
</comment>
<protein>
    <recommendedName>
        <fullName evidence="4">Protein-L-isoaspartate O-methyltransferase</fullName>
        <ecNumber evidence="3">2.1.1.77</ecNumber>
    </recommendedName>
    <alternativeName>
        <fullName evidence="11">L-isoaspartyl protein carboxyl methyltransferase</fullName>
    </alternativeName>
    <alternativeName>
        <fullName evidence="9">Protein L-isoaspartyl methyltransferase</fullName>
    </alternativeName>
    <alternativeName>
        <fullName evidence="10">Protein-beta-aspartate methyltransferase</fullName>
    </alternativeName>
</protein>
<keyword evidence="13" id="KW-1185">Reference proteome</keyword>
<organism evidence="12 13">
    <name type="scientific">Actinomadura rubteroloni</name>
    <dbReference type="NCBI Taxonomy" id="1926885"/>
    <lineage>
        <taxon>Bacteria</taxon>
        <taxon>Bacillati</taxon>
        <taxon>Actinomycetota</taxon>
        <taxon>Actinomycetes</taxon>
        <taxon>Streptosporangiales</taxon>
        <taxon>Thermomonosporaceae</taxon>
        <taxon>Actinomadura</taxon>
    </lineage>
</organism>
<evidence type="ECO:0000256" key="5">
    <source>
        <dbReference type="ARBA" id="ARBA00022490"/>
    </source>
</evidence>
<evidence type="ECO:0000313" key="13">
    <source>
        <dbReference type="Proteomes" id="UP000242367"/>
    </source>
</evidence>
<reference evidence="12 13" key="1">
    <citation type="journal article" date="2017" name="Chemistry">
        <title>Isolation, Biosynthesis and Chemical Modifications of Rubterolones A-F: Rare Tropolone Alkaloids from Actinomadura sp. 5-2.</title>
        <authorList>
            <person name="Guo H."/>
            <person name="Benndorf R."/>
            <person name="Leichnitz D."/>
            <person name="Klassen J.L."/>
            <person name="Vollmers J."/>
            <person name="Gorls H."/>
            <person name="Steinacker M."/>
            <person name="Weigel C."/>
            <person name="Dahse H.M."/>
            <person name="Kaster A.K."/>
            <person name="de Beer Z.W."/>
            <person name="Poulsen M."/>
            <person name="Beemelmanns C."/>
        </authorList>
    </citation>
    <scope>NUCLEOTIDE SEQUENCE [LARGE SCALE GENOMIC DNA]</scope>
    <source>
        <strain evidence="12 13">5-2</strain>
    </source>
</reference>
<evidence type="ECO:0000256" key="11">
    <source>
        <dbReference type="ARBA" id="ARBA00031350"/>
    </source>
</evidence>
<dbReference type="EMBL" id="MTBP01000001">
    <property type="protein sequence ID" value="POM27860.1"/>
    <property type="molecule type" value="Genomic_DNA"/>
</dbReference>
<proteinExistence type="inferred from homology"/>
<dbReference type="InterPro" id="IPR027573">
    <property type="entry name" value="Methyltran_FxLD"/>
</dbReference>
<dbReference type="Proteomes" id="UP000242367">
    <property type="component" value="Unassembled WGS sequence"/>
</dbReference>
<sequence length="389" mass="40679">MSADDAAERARDRLVDRLRDEGTVESPLVEKALRAVPRHRFLPDAGVEEAYADRPVVVKRSAGGAPLSSASQPTIVASMLERLGVRPGDRVLEIGTGSGYTAALLRELAGADGEVTTVDVDPDLAAAARERLGAAVTVMAADGAAGHAAGAPYDRIIVTTGAWDVPPTWWDQLADDGRIVVPLRWRGMTRSVALDRDGDRLTARSAIACGFLPMRAADGERSLDLAGDGRVRLVHDEDQAIGADALAAVLDRPRAETWSGVHVTGSDAVHAVWLRLAAAEPGTCALAARPAAIDGGLVSPALPGTSPAVVDGPSLAYLATRPIGPDLAELGAIGHDSGDLTDRMADQIALWHEAAPAPVLTVYRAGAAPPKPERGTVVRKRHTTLVLSW</sequence>
<dbReference type="EC" id="2.1.1.77" evidence="3"/>
<keyword evidence="5" id="KW-0963">Cytoplasm</keyword>
<keyword evidence="8" id="KW-0949">S-adenosyl-L-methionine</keyword>
<evidence type="ECO:0000256" key="6">
    <source>
        <dbReference type="ARBA" id="ARBA00022603"/>
    </source>
</evidence>
<name>A0A2P4US34_9ACTN</name>
<dbReference type="PANTHER" id="PTHR11579">
    <property type="entry name" value="PROTEIN-L-ISOASPARTATE O-METHYLTRANSFERASE"/>
    <property type="match status" value="1"/>
</dbReference>
<comment type="subcellular location">
    <subcellularLocation>
        <location evidence="1">Cytoplasm</location>
    </subcellularLocation>
</comment>
<dbReference type="Pfam" id="PF01135">
    <property type="entry name" value="PCMT"/>
    <property type="match status" value="1"/>
</dbReference>
<dbReference type="PANTHER" id="PTHR11579:SF0">
    <property type="entry name" value="PROTEIN-L-ISOASPARTATE(D-ASPARTATE) O-METHYLTRANSFERASE"/>
    <property type="match status" value="1"/>
</dbReference>
<dbReference type="GO" id="GO:0004719">
    <property type="term" value="F:protein-L-isoaspartate (D-aspartate) O-methyltransferase activity"/>
    <property type="evidence" value="ECO:0007669"/>
    <property type="project" value="UniProtKB-EC"/>
</dbReference>
<dbReference type="CDD" id="cd02440">
    <property type="entry name" value="AdoMet_MTases"/>
    <property type="match status" value="1"/>
</dbReference>
<evidence type="ECO:0000256" key="4">
    <source>
        <dbReference type="ARBA" id="ARBA00013346"/>
    </source>
</evidence>
<gene>
    <name evidence="12" type="primary">pcm_2</name>
    <name evidence="12" type="ORF">BTM25_22830</name>
</gene>
<evidence type="ECO:0000313" key="12">
    <source>
        <dbReference type="EMBL" id="POM27860.1"/>
    </source>
</evidence>
<evidence type="ECO:0000256" key="1">
    <source>
        <dbReference type="ARBA" id="ARBA00004496"/>
    </source>
</evidence>
<keyword evidence="6 12" id="KW-0489">Methyltransferase</keyword>
<comment type="similarity">
    <text evidence="2">Belongs to the methyltransferase superfamily. L-isoaspartyl/D-aspartyl protein methyltransferase family.</text>
</comment>
<evidence type="ECO:0000256" key="10">
    <source>
        <dbReference type="ARBA" id="ARBA00031323"/>
    </source>
</evidence>
<dbReference type="GO" id="GO:0005737">
    <property type="term" value="C:cytoplasm"/>
    <property type="evidence" value="ECO:0007669"/>
    <property type="project" value="UniProtKB-SubCell"/>
</dbReference>
<dbReference type="NCBIfam" id="TIGR04364">
    <property type="entry name" value="methyltran_FxLD"/>
    <property type="match status" value="1"/>
</dbReference>
<dbReference type="GO" id="GO:0032259">
    <property type="term" value="P:methylation"/>
    <property type="evidence" value="ECO:0007669"/>
    <property type="project" value="UniProtKB-KW"/>
</dbReference>
<dbReference type="AlphaFoldDB" id="A0A2P4US34"/>
<dbReference type="SUPFAM" id="SSF53335">
    <property type="entry name" value="S-adenosyl-L-methionine-dependent methyltransferases"/>
    <property type="match status" value="1"/>
</dbReference>